<dbReference type="InterPro" id="IPR011701">
    <property type="entry name" value="MFS"/>
</dbReference>
<evidence type="ECO:0000256" key="5">
    <source>
        <dbReference type="ARBA" id="ARBA00023136"/>
    </source>
</evidence>
<accession>A0A9P4T5N3</accession>
<dbReference type="InterPro" id="IPR012312">
    <property type="entry name" value="Hemerythrin-like"/>
</dbReference>
<feature type="transmembrane region" description="Helical" evidence="8">
    <location>
        <begin position="450"/>
        <end position="469"/>
    </location>
</feature>
<gene>
    <name evidence="10" type="ORF">E8E13_000557</name>
</gene>
<evidence type="ECO:0000256" key="8">
    <source>
        <dbReference type="SAM" id="Phobius"/>
    </source>
</evidence>
<dbReference type="Pfam" id="PF01814">
    <property type="entry name" value="Hemerythrin"/>
    <property type="match status" value="1"/>
</dbReference>
<name>A0A9P4T5N3_CURKU</name>
<proteinExistence type="predicted"/>
<dbReference type="EMBL" id="SWKU01000039">
    <property type="protein sequence ID" value="KAF2994569.1"/>
    <property type="molecule type" value="Genomic_DNA"/>
</dbReference>
<dbReference type="AlphaFoldDB" id="A0A9P4T5N3"/>
<dbReference type="GO" id="GO:0000329">
    <property type="term" value="C:fungal-type vacuole membrane"/>
    <property type="evidence" value="ECO:0007669"/>
    <property type="project" value="TreeGrafter"/>
</dbReference>
<dbReference type="OrthoDB" id="428293at2759"/>
<dbReference type="PROSITE" id="PS50920">
    <property type="entry name" value="SOLCAR"/>
    <property type="match status" value="2"/>
</dbReference>
<feature type="transmembrane region" description="Helical" evidence="8">
    <location>
        <begin position="346"/>
        <end position="370"/>
    </location>
</feature>
<dbReference type="PANTHER" id="PTHR23501:SF33">
    <property type="entry name" value="MAJOR FACILITATOR SUPERFAMILY (MFS) PROFILE DOMAIN-CONTAINING PROTEIN"/>
    <property type="match status" value="1"/>
</dbReference>
<feature type="repeat" description="Solcar" evidence="6">
    <location>
        <begin position="901"/>
        <end position="988"/>
    </location>
</feature>
<feature type="transmembrane region" description="Helical" evidence="8">
    <location>
        <begin position="481"/>
        <end position="500"/>
    </location>
</feature>
<dbReference type="Gene3D" id="1.20.120.520">
    <property type="entry name" value="nmb1532 protein domain like"/>
    <property type="match status" value="1"/>
</dbReference>
<dbReference type="Proteomes" id="UP000801428">
    <property type="component" value="Unassembled WGS sequence"/>
</dbReference>
<evidence type="ECO:0000256" key="6">
    <source>
        <dbReference type="PROSITE-ProRule" id="PRU00282"/>
    </source>
</evidence>
<dbReference type="CDD" id="cd12108">
    <property type="entry name" value="Hr-like"/>
    <property type="match status" value="1"/>
</dbReference>
<feature type="compositionally biased region" description="Low complexity" evidence="7">
    <location>
        <begin position="744"/>
        <end position="771"/>
    </location>
</feature>
<dbReference type="PANTHER" id="PTHR23501">
    <property type="entry name" value="MAJOR FACILITATOR SUPERFAMILY"/>
    <property type="match status" value="1"/>
</dbReference>
<evidence type="ECO:0000256" key="7">
    <source>
        <dbReference type="SAM" id="MobiDB-lite"/>
    </source>
</evidence>
<dbReference type="PROSITE" id="PS50850">
    <property type="entry name" value="MFS"/>
    <property type="match status" value="1"/>
</dbReference>
<sequence>MVWFSSSSKKEHNKKGTFPTGNATCDEDFEKWCQNSTQASVLKEYLEELIGDVKYSYVAIEPETWAYFNGLVAGLGIDSNGHVSMARIIEYLKNSEPGHKDVLELNATILEALIVPHACFPFSHTVPLTRDAFCRAIILLTNQPGKPTTVALHPLPVEVLKPLEALVAVFPPEHLEEGPNLDRSFGDIHEVSVEEFMDWGEKVDLLSSLDWVYCSHPCTQDCGPSLLRSDGVVDEEAVSPKAEVPSTTPPTSVGHIVCVLLIGTFISNADSSLLFATHTIIASEFNALHDSSWLLTSFALAQAATLPLYGKLSDIYGRKALLLAAYALFALGCLGVGIGGSMGELIVGRVVSGFGSAGMTALVSILLTDLVPLREVATWRSWVNIVATTGRSMGGPVGGWLADEVGWRWSFLGQAPFAGVAFVLVWMILPDRVRHSVDEEEVRGSKLSRVDFLGAILMALSILSLLLPMEIGGERIPWSDYRIAALFAAALLFGLLFLAVEGYVAKEPIIPLSVLRHKEVLLSSLIMMCQVGAQVGLMFAVPLYFQVTANASSTIAGAHLFPAVFGNAVGGLISGAVIKRTGRYKALTLCATGVASLAYLLLILRWHGHTNWLESLYIFPGGFGTGIASSTLFISIQAALDPGFAAIAASTLYLASSVGMLGGMAGIIESAVSDVHFIDTAKPRIAKAIVDSYIEALTWTHVVSLACALTGFVATLFLKQHKLDHFSLLTHTVAPHTPPPSPPAAQNAPATPDTTTAAMSPPTTSTITTTTIQLDSRTPSDSSHSKPPPRTAPARSPISSSLLETLAGFSAGVVSCLAAHPLDLLKNRLQLNTTRPSQLGDSHRILTNIVRDEGGLRALYRGLWPNLLGNSLGWGLYFLFYGELKTLLQQRRRASGEGGQLGSSEFFAASIVAGLSTGFCTNPIWVVKTRMLEKGRNAAGAYPSMRAGLAHVYATRGLKGLWAGFVPSSLGVLHGAVQFSIYETMKKRAGRGRPEGQPLNNWEYMYMSGGSKLLAGAITYPYQPIRARMQQYEAAARFARDVLNKPLIKVNNKFASDRARVATMSTISDAITTDHRELEKYYNEVVNSDDVDHKTRYGNQFTWELARHSVAEELLVYPAMEKYIGKEGHDHAEKDRKQHHQIKELLKEFQNMNAADSNYVPKLKELWSVLGQHIKEEEKEDLPALEKALAAPENKGASESLATNFGRTKMFVPSRSHPSAGENPLFEGPMGMLAAPIDHIADIFRKFPETSVSPNPSKQ</sequence>
<keyword evidence="4 8" id="KW-1133">Transmembrane helix</keyword>
<reference evidence="10" key="1">
    <citation type="submission" date="2019-04" db="EMBL/GenBank/DDBJ databases">
        <title>Sequencing of skin fungus with MAO and IRED activity.</title>
        <authorList>
            <person name="Marsaioli A.J."/>
            <person name="Bonatto J.M.C."/>
            <person name="Reis Junior O."/>
        </authorList>
    </citation>
    <scope>NUCLEOTIDE SEQUENCE</scope>
    <source>
        <strain evidence="10">30M1</strain>
    </source>
</reference>
<evidence type="ECO:0000259" key="9">
    <source>
        <dbReference type="PROSITE" id="PS50850"/>
    </source>
</evidence>
<feature type="compositionally biased region" description="Polar residues" evidence="7">
    <location>
        <begin position="772"/>
        <end position="782"/>
    </location>
</feature>
<protein>
    <recommendedName>
        <fullName evidence="9">Major facilitator superfamily (MFS) profile domain-containing protein</fullName>
    </recommendedName>
</protein>
<evidence type="ECO:0000256" key="4">
    <source>
        <dbReference type="ARBA" id="ARBA00022989"/>
    </source>
</evidence>
<keyword evidence="3" id="KW-0999">Mitochondrion inner membrane</keyword>
<feature type="transmembrane region" description="Helical" evidence="8">
    <location>
        <begin position="321"/>
        <end position="340"/>
    </location>
</feature>
<dbReference type="GO" id="GO:0015174">
    <property type="term" value="F:basic amino acid transmembrane transporter activity"/>
    <property type="evidence" value="ECO:0007669"/>
    <property type="project" value="TreeGrafter"/>
</dbReference>
<dbReference type="InterPro" id="IPR018108">
    <property type="entry name" value="MCP_transmembrane"/>
</dbReference>
<feature type="transmembrane region" description="Helical" evidence="8">
    <location>
        <begin position="551"/>
        <end position="574"/>
    </location>
</feature>
<keyword evidence="11" id="KW-1185">Reference proteome</keyword>
<dbReference type="InterPro" id="IPR023395">
    <property type="entry name" value="MCP_dom_sf"/>
</dbReference>
<dbReference type="Pfam" id="PF00153">
    <property type="entry name" value="Mito_carr"/>
    <property type="match status" value="2"/>
</dbReference>
<feature type="transmembrane region" description="Helical" evidence="8">
    <location>
        <begin position="906"/>
        <end position="927"/>
    </location>
</feature>
<feature type="transmembrane region" description="Helical" evidence="8">
    <location>
        <begin position="407"/>
        <end position="429"/>
    </location>
</feature>
<evidence type="ECO:0000313" key="10">
    <source>
        <dbReference type="EMBL" id="KAF2994569.1"/>
    </source>
</evidence>
<comment type="caution">
    <text evidence="10">The sequence shown here is derived from an EMBL/GenBank/DDBJ whole genome shotgun (WGS) entry which is preliminary data.</text>
</comment>
<dbReference type="SUPFAM" id="SSF103473">
    <property type="entry name" value="MFS general substrate transporter"/>
    <property type="match status" value="1"/>
</dbReference>
<keyword evidence="2 6" id="KW-0812">Transmembrane</keyword>
<evidence type="ECO:0000256" key="1">
    <source>
        <dbReference type="ARBA" id="ARBA00004141"/>
    </source>
</evidence>
<evidence type="ECO:0000313" key="11">
    <source>
        <dbReference type="Proteomes" id="UP000801428"/>
    </source>
</evidence>
<feature type="transmembrane region" description="Helical" evidence="8">
    <location>
        <begin position="643"/>
        <end position="668"/>
    </location>
</feature>
<dbReference type="InterPro" id="IPR020846">
    <property type="entry name" value="MFS_dom"/>
</dbReference>
<organism evidence="10 11">
    <name type="scientific">Curvularia kusanoi</name>
    <name type="common">Cochliobolus kusanoi</name>
    <dbReference type="NCBI Taxonomy" id="90978"/>
    <lineage>
        <taxon>Eukaryota</taxon>
        <taxon>Fungi</taxon>
        <taxon>Dikarya</taxon>
        <taxon>Ascomycota</taxon>
        <taxon>Pezizomycotina</taxon>
        <taxon>Dothideomycetes</taxon>
        <taxon>Pleosporomycetidae</taxon>
        <taxon>Pleosporales</taxon>
        <taxon>Pleosporineae</taxon>
        <taxon>Pleosporaceae</taxon>
        <taxon>Curvularia</taxon>
    </lineage>
</organism>
<dbReference type="InterPro" id="IPR036259">
    <property type="entry name" value="MFS_trans_sf"/>
</dbReference>
<evidence type="ECO:0000256" key="3">
    <source>
        <dbReference type="ARBA" id="ARBA00022792"/>
    </source>
</evidence>
<feature type="transmembrane region" description="Helical" evidence="8">
    <location>
        <begin position="616"/>
        <end position="636"/>
    </location>
</feature>
<dbReference type="Gene3D" id="1.50.40.10">
    <property type="entry name" value="Mitochondrial carrier domain"/>
    <property type="match status" value="1"/>
</dbReference>
<dbReference type="Pfam" id="PF07690">
    <property type="entry name" value="MFS_1"/>
    <property type="match status" value="1"/>
</dbReference>
<dbReference type="Gene3D" id="1.20.1250.20">
    <property type="entry name" value="MFS general substrate transporter like domains"/>
    <property type="match status" value="1"/>
</dbReference>
<dbReference type="Gene3D" id="1.20.1720.10">
    <property type="entry name" value="Multidrug resistance protein D"/>
    <property type="match status" value="1"/>
</dbReference>
<feature type="region of interest" description="Disordered" evidence="7">
    <location>
        <begin position="734"/>
        <end position="797"/>
    </location>
</feature>
<comment type="subcellular location">
    <subcellularLocation>
        <location evidence="1">Membrane</location>
        <topology evidence="1">Multi-pass membrane protein</topology>
    </subcellularLocation>
</comment>
<feature type="transmembrane region" description="Helical" evidence="8">
    <location>
        <begin position="863"/>
        <end position="882"/>
    </location>
</feature>
<feature type="transmembrane region" description="Helical" evidence="8">
    <location>
        <begin position="520"/>
        <end position="545"/>
    </location>
</feature>
<evidence type="ECO:0000256" key="2">
    <source>
        <dbReference type="ARBA" id="ARBA00022692"/>
    </source>
</evidence>
<feature type="transmembrane region" description="Helical" evidence="8">
    <location>
        <begin position="699"/>
        <end position="718"/>
    </location>
</feature>
<feature type="domain" description="Major facilitator superfamily (MFS) profile" evidence="9">
    <location>
        <begin position="256"/>
        <end position="723"/>
    </location>
</feature>
<keyword evidence="5 6" id="KW-0472">Membrane</keyword>
<feature type="transmembrane region" description="Helical" evidence="8">
    <location>
        <begin position="586"/>
        <end position="604"/>
    </location>
</feature>
<keyword evidence="3" id="KW-0496">Mitochondrion</keyword>
<feature type="repeat" description="Solcar" evidence="6">
    <location>
        <begin position="799"/>
        <end position="887"/>
    </location>
</feature>
<dbReference type="SUPFAM" id="SSF103506">
    <property type="entry name" value="Mitochondrial carrier"/>
    <property type="match status" value="1"/>
</dbReference>